<proteinExistence type="predicted"/>
<organism evidence="1 2">
    <name type="scientific">Frieseomelitta varia</name>
    <dbReference type="NCBI Taxonomy" id="561572"/>
    <lineage>
        <taxon>Eukaryota</taxon>
        <taxon>Metazoa</taxon>
        <taxon>Ecdysozoa</taxon>
        <taxon>Arthropoda</taxon>
        <taxon>Hexapoda</taxon>
        <taxon>Insecta</taxon>
        <taxon>Pterygota</taxon>
        <taxon>Neoptera</taxon>
        <taxon>Endopterygota</taxon>
        <taxon>Hymenoptera</taxon>
        <taxon>Apocrita</taxon>
        <taxon>Aculeata</taxon>
        <taxon>Apoidea</taxon>
        <taxon>Anthophila</taxon>
        <taxon>Apidae</taxon>
        <taxon>Frieseomelitta</taxon>
    </lineage>
</organism>
<reference evidence="1" key="1">
    <citation type="submission" date="2019-11" db="EMBL/GenBank/DDBJ databases">
        <title>The nuclear and mitochondrial genomes of Frieseomelitta varia - a highly eusocial stingless bee (Meliponini) with a permanently sterile worker caste.</title>
        <authorList>
            <person name="Freitas F.C.P."/>
            <person name="Lourenco A.P."/>
            <person name="Nunes F.M.F."/>
            <person name="Paschoal A.R."/>
            <person name="Abreu F.C.P."/>
            <person name="Barbin F.O."/>
            <person name="Bataglia L."/>
            <person name="Cardoso-Junior C.A.M."/>
            <person name="Cervoni M.S."/>
            <person name="Silva S.R."/>
            <person name="Dalarmi F."/>
            <person name="Del Lama M.A."/>
            <person name="Depintor T.S."/>
            <person name="Ferreira K.M."/>
            <person name="Goria P.S."/>
            <person name="Jaskot M.C."/>
            <person name="Lago D.C."/>
            <person name="Luna-Lucena D."/>
            <person name="Moda L.M."/>
            <person name="Nascimento L."/>
            <person name="Pedrino M."/>
            <person name="Rabico F.O."/>
            <person name="Sanches F.C."/>
            <person name="Santos D.E."/>
            <person name="Santos C.G."/>
            <person name="Vieira J."/>
            <person name="Lopes T.F."/>
            <person name="Barchuk A.R."/>
            <person name="Hartfelder K."/>
            <person name="Simoes Z.L.P."/>
            <person name="Bitondi M.M.G."/>
            <person name="Pinheiro D.G."/>
        </authorList>
    </citation>
    <scope>NUCLEOTIDE SEQUENCE</scope>
    <source>
        <strain evidence="1">USP_RPSP 00005682</strain>
        <tissue evidence="1">Whole individual</tissue>
    </source>
</reference>
<accession>A0A833WBI0</accession>
<sequence length="156" mass="17852">MKNFPDGINFVTVGEKVSYLLKLDDIFVLRNCMINVSRKNENNLYTNELLVFGQLGISKITEIMTLICPGIKDASSGIIINMDYKLTFLEFYEIILEATKELLSLKKKTVKLLHMKKIEEEVASFKTNNLQRRDDSQVSEQSSIKKISKIKKGTLI</sequence>
<evidence type="ECO:0000313" key="1">
    <source>
        <dbReference type="EMBL" id="KAF3426928.1"/>
    </source>
</evidence>
<name>A0A833WBI0_9HYME</name>
<keyword evidence="2" id="KW-1185">Reference proteome</keyword>
<comment type="caution">
    <text evidence="1">The sequence shown here is derived from an EMBL/GenBank/DDBJ whole genome shotgun (WGS) entry which is preliminary data.</text>
</comment>
<dbReference type="EMBL" id="WNWW01000285">
    <property type="protein sequence ID" value="KAF3426928.1"/>
    <property type="molecule type" value="Genomic_DNA"/>
</dbReference>
<dbReference type="AlphaFoldDB" id="A0A833WBI0"/>
<evidence type="ECO:0000313" key="2">
    <source>
        <dbReference type="Proteomes" id="UP000655588"/>
    </source>
</evidence>
<protein>
    <submittedName>
        <fullName evidence="1">Uncharacterized protein</fullName>
    </submittedName>
</protein>
<gene>
    <name evidence="1" type="ORF">E2986_12683</name>
</gene>
<dbReference type="Proteomes" id="UP000655588">
    <property type="component" value="Unassembled WGS sequence"/>
</dbReference>